<dbReference type="EMBL" id="LGSR01000028">
    <property type="protein sequence ID" value="KOS17069.1"/>
    <property type="molecule type" value="Genomic_DNA"/>
</dbReference>
<feature type="compositionally biased region" description="Acidic residues" evidence="1">
    <location>
        <begin position="31"/>
        <end position="50"/>
    </location>
</feature>
<gene>
    <name evidence="2" type="ORF">ESCO_005982</name>
</gene>
<evidence type="ECO:0000313" key="3">
    <source>
        <dbReference type="Proteomes" id="UP000053831"/>
    </source>
</evidence>
<evidence type="ECO:0000256" key="1">
    <source>
        <dbReference type="SAM" id="MobiDB-lite"/>
    </source>
</evidence>
<feature type="compositionally biased region" description="Basic and acidic residues" evidence="1">
    <location>
        <begin position="81"/>
        <end position="92"/>
    </location>
</feature>
<organism evidence="2 3">
    <name type="scientific">Escovopsis weberi</name>
    <dbReference type="NCBI Taxonomy" id="150374"/>
    <lineage>
        <taxon>Eukaryota</taxon>
        <taxon>Fungi</taxon>
        <taxon>Dikarya</taxon>
        <taxon>Ascomycota</taxon>
        <taxon>Pezizomycotina</taxon>
        <taxon>Sordariomycetes</taxon>
        <taxon>Hypocreomycetidae</taxon>
        <taxon>Hypocreales</taxon>
        <taxon>Hypocreaceae</taxon>
        <taxon>Escovopsis</taxon>
    </lineage>
</organism>
<protein>
    <submittedName>
        <fullName evidence="2">Uncharacterized protein</fullName>
    </submittedName>
</protein>
<feature type="compositionally biased region" description="Gly residues" evidence="1">
    <location>
        <begin position="12"/>
        <end position="23"/>
    </location>
</feature>
<dbReference type="AlphaFoldDB" id="A0A0M9VRX3"/>
<name>A0A0M9VRX3_ESCWE</name>
<accession>A0A0M9VRX3</accession>
<proteinExistence type="predicted"/>
<comment type="caution">
    <text evidence="2">The sequence shown here is derived from an EMBL/GenBank/DDBJ whole genome shotgun (WGS) entry which is preliminary data.</text>
</comment>
<dbReference type="Proteomes" id="UP000053831">
    <property type="component" value="Unassembled WGS sequence"/>
</dbReference>
<dbReference type="PROSITE" id="PS51257">
    <property type="entry name" value="PROKAR_LIPOPROTEIN"/>
    <property type="match status" value="1"/>
</dbReference>
<feature type="region of interest" description="Disordered" evidence="1">
    <location>
        <begin position="1"/>
        <end position="92"/>
    </location>
</feature>
<keyword evidence="3" id="KW-1185">Reference proteome</keyword>
<evidence type="ECO:0000313" key="2">
    <source>
        <dbReference type="EMBL" id="KOS17069.1"/>
    </source>
</evidence>
<sequence>MPPRRGRTPGSAFGGTGGCGGSGRPLTLDRDDNDDGDDEGSADDGNDNDGSDGGGSTLRGAEMASGAEMTFAVGGMTRTMIENDRERTTERD</sequence>
<reference evidence="2 3" key="1">
    <citation type="submission" date="2015-07" db="EMBL/GenBank/DDBJ databases">
        <title>The genome of the fungus Escovopsis weberi, a specialized disease agent of ant agriculture.</title>
        <authorList>
            <person name="de Man T.J."/>
            <person name="Stajich J.E."/>
            <person name="Kubicek C.P."/>
            <person name="Chenthamara K."/>
            <person name="Atanasova L."/>
            <person name="Druzhinina I.S."/>
            <person name="Birnbaum S."/>
            <person name="Barribeau S.M."/>
            <person name="Teiling C."/>
            <person name="Suen G."/>
            <person name="Currie C."/>
            <person name="Gerardo N.M."/>
        </authorList>
    </citation>
    <scope>NUCLEOTIDE SEQUENCE [LARGE SCALE GENOMIC DNA]</scope>
</reference>